<evidence type="ECO:0000256" key="1">
    <source>
        <dbReference type="ARBA" id="ARBA00004141"/>
    </source>
</evidence>
<dbReference type="EMBL" id="KN818229">
    <property type="protein sequence ID" value="KIL68060.1"/>
    <property type="molecule type" value="Genomic_DNA"/>
</dbReference>
<evidence type="ECO:0000313" key="10">
    <source>
        <dbReference type="Proteomes" id="UP000054549"/>
    </source>
</evidence>
<keyword evidence="5 7" id="KW-0472">Membrane</keyword>
<dbReference type="GO" id="GO:0032977">
    <property type="term" value="F:membrane insertase activity"/>
    <property type="evidence" value="ECO:0007669"/>
    <property type="project" value="InterPro"/>
</dbReference>
<name>A0A0C2SX71_AMAMK</name>
<evidence type="ECO:0000256" key="2">
    <source>
        <dbReference type="ARBA" id="ARBA00009877"/>
    </source>
</evidence>
<dbReference type="HOGENOM" id="CLU_946550_0_0_1"/>
<dbReference type="GO" id="GO:0033617">
    <property type="term" value="P:mitochondrial respiratory chain complex IV assembly"/>
    <property type="evidence" value="ECO:0007669"/>
    <property type="project" value="TreeGrafter"/>
</dbReference>
<evidence type="ECO:0000256" key="5">
    <source>
        <dbReference type="ARBA" id="ARBA00023136"/>
    </source>
</evidence>
<dbReference type="InParanoid" id="A0A0C2SX71"/>
<evidence type="ECO:0000256" key="6">
    <source>
        <dbReference type="RuleBase" id="RU003945"/>
    </source>
</evidence>
<dbReference type="InterPro" id="IPR001708">
    <property type="entry name" value="YidC/ALB3/OXA1/COX18"/>
</dbReference>
<keyword evidence="10" id="KW-1185">Reference proteome</keyword>
<dbReference type="Proteomes" id="UP000054549">
    <property type="component" value="Unassembled WGS sequence"/>
</dbReference>
<dbReference type="AlphaFoldDB" id="A0A0C2SX71"/>
<feature type="domain" description="Membrane insertase YidC/Oxa/ALB C-terminal" evidence="8">
    <location>
        <begin position="24"/>
        <end position="261"/>
    </location>
</feature>
<evidence type="ECO:0000256" key="4">
    <source>
        <dbReference type="ARBA" id="ARBA00022989"/>
    </source>
</evidence>
<accession>A0A0C2SX71</accession>
<evidence type="ECO:0000256" key="3">
    <source>
        <dbReference type="ARBA" id="ARBA00022692"/>
    </source>
</evidence>
<comment type="subcellular location">
    <subcellularLocation>
        <location evidence="1 6">Membrane</location>
        <topology evidence="1 6">Multi-pass membrane protein</topology>
    </subcellularLocation>
</comment>
<reference evidence="9 10" key="1">
    <citation type="submission" date="2014-04" db="EMBL/GenBank/DDBJ databases">
        <title>Evolutionary Origins and Diversification of the Mycorrhizal Mutualists.</title>
        <authorList>
            <consortium name="DOE Joint Genome Institute"/>
            <consortium name="Mycorrhizal Genomics Consortium"/>
            <person name="Kohler A."/>
            <person name="Kuo A."/>
            <person name="Nagy L.G."/>
            <person name="Floudas D."/>
            <person name="Copeland A."/>
            <person name="Barry K.W."/>
            <person name="Cichocki N."/>
            <person name="Veneault-Fourrey C."/>
            <person name="LaButti K."/>
            <person name="Lindquist E.A."/>
            <person name="Lipzen A."/>
            <person name="Lundell T."/>
            <person name="Morin E."/>
            <person name="Murat C."/>
            <person name="Riley R."/>
            <person name="Ohm R."/>
            <person name="Sun H."/>
            <person name="Tunlid A."/>
            <person name="Henrissat B."/>
            <person name="Grigoriev I.V."/>
            <person name="Hibbett D.S."/>
            <person name="Martin F."/>
        </authorList>
    </citation>
    <scope>NUCLEOTIDE SEQUENCE [LARGE SCALE GENOMIC DNA]</scope>
    <source>
        <strain evidence="9 10">Koide BX008</strain>
    </source>
</reference>
<dbReference type="PANTHER" id="PTHR12428:SF65">
    <property type="entry name" value="CYTOCHROME C OXIDASE ASSEMBLY PROTEIN COX18, MITOCHONDRIAL"/>
    <property type="match status" value="1"/>
</dbReference>
<comment type="similarity">
    <text evidence="2 6">Belongs to the OXA1/ALB3/YidC family.</text>
</comment>
<dbReference type="OrthoDB" id="2436667at2759"/>
<organism evidence="9 10">
    <name type="scientific">Amanita muscaria (strain Koide BX008)</name>
    <dbReference type="NCBI Taxonomy" id="946122"/>
    <lineage>
        <taxon>Eukaryota</taxon>
        <taxon>Fungi</taxon>
        <taxon>Dikarya</taxon>
        <taxon>Basidiomycota</taxon>
        <taxon>Agaricomycotina</taxon>
        <taxon>Agaricomycetes</taxon>
        <taxon>Agaricomycetidae</taxon>
        <taxon>Agaricales</taxon>
        <taxon>Pluteineae</taxon>
        <taxon>Amanitaceae</taxon>
        <taxon>Amanita</taxon>
    </lineage>
</organism>
<keyword evidence="4 7" id="KW-1133">Transmembrane helix</keyword>
<dbReference type="GO" id="GO:0032979">
    <property type="term" value="P:protein insertion into mitochondrial inner membrane from matrix"/>
    <property type="evidence" value="ECO:0007669"/>
    <property type="project" value="TreeGrafter"/>
</dbReference>
<evidence type="ECO:0000256" key="7">
    <source>
        <dbReference type="SAM" id="Phobius"/>
    </source>
</evidence>
<protein>
    <recommendedName>
        <fullName evidence="8">Membrane insertase YidC/Oxa/ALB C-terminal domain-containing protein</fullName>
    </recommendedName>
</protein>
<dbReference type="PANTHER" id="PTHR12428">
    <property type="entry name" value="OXA1"/>
    <property type="match status" value="1"/>
</dbReference>
<dbReference type="GO" id="GO:0005743">
    <property type="term" value="C:mitochondrial inner membrane"/>
    <property type="evidence" value="ECO:0007669"/>
    <property type="project" value="TreeGrafter"/>
</dbReference>
<dbReference type="InterPro" id="IPR028055">
    <property type="entry name" value="YidC/Oxa/ALB_C"/>
</dbReference>
<dbReference type="STRING" id="946122.A0A0C2SX71"/>
<gene>
    <name evidence="9" type="ORF">M378DRAFT_71924</name>
</gene>
<evidence type="ECO:0000259" key="8">
    <source>
        <dbReference type="Pfam" id="PF02096"/>
    </source>
</evidence>
<dbReference type="Pfam" id="PF02096">
    <property type="entry name" value="60KD_IMP"/>
    <property type="match status" value="1"/>
</dbReference>
<evidence type="ECO:0000313" key="9">
    <source>
        <dbReference type="EMBL" id="KIL68060.1"/>
    </source>
</evidence>
<proteinExistence type="inferred from homology"/>
<keyword evidence="3 6" id="KW-0812">Transmembrane</keyword>
<feature type="transmembrane region" description="Helical" evidence="7">
    <location>
        <begin position="24"/>
        <end position="45"/>
    </location>
</feature>
<sequence>MQGLCDGFLDLAIALPLPPSLPPYSTTIILVTLVTRFALLPITVWGRRRVQRIEEIVIPQVEKLKPLVSRQVLEDMKKEGIRGDKETLQRIHTQRSVALLTAHRKELFAKHHCKPLPSMIIPPLSQLPFFVVTSVALGRLSVDPTPFDSESFLTLTTLAHPDPTMTLPIVLGVLTMANVESSNWLMSAAERERARRIEETNEKKRAELGNKARVIQPQKIVKSTLRFLSVARIVVAAMTPGSVALYWVSSAAFGLVQTWIMDWVDIRRRRKLELVAKPAVTDAMLPKIPLPKKI</sequence>